<accession>A0ABR9HSX8</accession>
<evidence type="ECO:0000256" key="1">
    <source>
        <dbReference type="SAM" id="MobiDB-lite"/>
    </source>
</evidence>
<dbReference type="EMBL" id="JADBEG010000001">
    <property type="protein sequence ID" value="MBE1494024.1"/>
    <property type="molecule type" value="Genomic_DNA"/>
</dbReference>
<evidence type="ECO:0000313" key="2">
    <source>
        <dbReference type="EMBL" id="MBE1494024.1"/>
    </source>
</evidence>
<keyword evidence="3" id="KW-1185">Reference proteome</keyword>
<organism evidence="2 3">
    <name type="scientific">Amycolatopsis lexingtonensis</name>
    <dbReference type="NCBI Taxonomy" id="218822"/>
    <lineage>
        <taxon>Bacteria</taxon>
        <taxon>Bacillati</taxon>
        <taxon>Actinomycetota</taxon>
        <taxon>Actinomycetes</taxon>
        <taxon>Pseudonocardiales</taxon>
        <taxon>Pseudonocardiaceae</taxon>
        <taxon>Amycolatopsis</taxon>
    </lineage>
</organism>
<dbReference type="RefSeq" id="WP_086862922.1">
    <property type="nucleotide sequence ID" value="NZ_JADBEG010000001.1"/>
</dbReference>
<feature type="region of interest" description="Disordered" evidence="1">
    <location>
        <begin position="51"/>
        <end position="72"/>
    </location>
</feature>
<feature type="compositionally biased region" description="Acidic residues" evidence="1">
    <location>
        <begin position="56"/>
        <end position="72"/>
    </location>
</feature>
<protein>
    <submittedName>
        <fullName evidence="2">Uncharacterized protein</fullName>
    </submittedName>
</protein>
<proteinExistence type="predicted"/>
<reference evidence="2 3" key="1">
    <citation type="submission" date="2020-10" db="EMBL/GenBank/DDBJ databases">
        <title>Sequencing the genomes of 1000 actinobacteria strains.</title>
        <authorList>
            <person name="Klenk H.-P."/>
        </authorList>
    </citation>
    <scope>NUCLEOTIDE SEQUENCE [LARGE SCALE GENOMIC DNA]</scope>
    <source>
        <strain evidence="2 3">DSM 44653</strain>
    </source>
</reference>
<comment type="caution">
    <text evidence="2">The sequence shown here is derived from an EMBL/GenBank/DDBJ whole genome shotgun (WGS) entry which is preliminary data.</text>
</comment>
<evidence type="ECO:0000313" key="3">
    <source>
        <dbReference type="Proteomes" id="UP000631670"/>
    </source>
</evidence>
<dbReference type="Proteomes" id="UP000631670">
    <property type="component" value="Unassembled WGS sequence"/>
</dbReference>
<gene>
    <name evidence="2" type="ORF">H4696_001124</name>
</gene>
<sequence length="72" mass="8140">MTEIEVRVYQDGRLLQRQLCESEEDAAATVDEWSELEGVTCEVDDLAVRHRQGDILEPEPADLIEDEPGGLR</sequence>
<name>A0ABR9HSX8_9PSEU</name>